<gene>
    <name evidence="2" type="ORF">SEMRO_1212_G252920.1</name>
</gene>
<evidence type="ECO:0000256" key="1">
    <source>
        <dbReference type="SAM" id="MobiDB-lite"/>
    </source>
</evidence>
<evidence type="ECO:0000313" key="2">
    <source>
        <dbReference type="EMBL" id="CAB9521601.1"/>
    </source>
</evidence>
<proteinExistence type="predicted"/>
<dbReference type="Proteomes" id="UP001153069">
    <property type="component" value="Unassembled WGS sequence"/>
</dbReference>
<feature type="compositionally biased region" description="Low complexity" evidence="1">
    <location>
        <begin position="82"/>
        <end position="93"/>
    </location>
</feature>
<feature type="compositionally biased region" description="Low complexity" evidence="1">
    <location>
        <begin position="114"/>
        <end position="127"/>
    </location>
</feature>
<accession>A0A9N8EHT2</accession>
<comment type="caution">
    <text evidence="2">The sequence shown here is derived from an EMBL/GenBank/DDBJ whole genome shotgun (WGS) entry which is preliminary data.</text>
</comment>
<dbReference type="EMBL" id="CAICTM010001210">
    <property type="protein sequence ID" value="CAB9521601.1"/>
    <property type="molecule type" value="Genomic_DNA"/>
</dbReference>
<protein>
    <submittedName>
        <fullName evidence="2">Uncharacterized protein</fullName>
    </submittedName>
</protein>
<name>A0A9N8EHT2_9STRA</name>
<keyword evidence="3" id="KW-1185">Reference proteome</keyword>
<organism evidence="2 3">
    <name type="scientific">Seminavis robusta</name>
    <dbReference type="NCBI Taxonomy" id="568900"/>
    <lineage>
        <taxon>Eukaryota</taxon>
        <taxon>Sar</taxon>
        <taxon>Stramenopiles</taxon>
        <taxon>Ochrophyta</taxon>
        <taxon>Bacillariophyta</taxon>
        <taxon>Bacillariophyceae</taxon>
        <taxon>Bacillariophycidae</taxon>
        <taxon>Naviculales</taxon>
        <taxon>Naviculaceae</taxon>
        <taxon>Seminavis</taxon>
    </lineage>
</organism>
<dbReference type="AlphaFoldDB" id="A0A9N8EHT2"/>
<feature type="region of interest" description="Disordered" evidence="1">
    <location>
        <begin position="73"/>
        <end position="127"/>
    </location>
</feature>
<sequence>MISIGFRKTIRSFFVGFLTGMVVLRQMPLALQAFTEQETVVNNQPTNSSAIAITIDTTSRIVAGTEDVQNKHVARVLDTDTQPQQQPAIEQQAMETDQENPVQQEPTNLPPPQQQQVDQQQQMNSLQ</sequence>
<evidence type="ECO:0000313" key="3">
    <source>
        <dbReference type="Proteomes" id="UP001153069"/>
    </source>
</evidence>
<reference evidence="2" key="1">
    <citation type="submission" date="2020-06" db="EMBL/GenBank/DDBJ databases">
        <authorList>
            <consortium name="Plant Systems Biology data submission"/>
        </authorList>
    </citation>
    <scope>NUCLEOTIDE SEQUENCE</scope>
    <source>
        <strain evidence="2">D6</strain>
    </source>
</reference>